<reference evidence="3" key="1">
    <citation type="submission" date="2018-09" db="EMBL/GenBank/DDBJ databases">
        <authorList>
            <person name="Zhu H."/>
        </authorList>
    </citation>
    <scope>NUCLEOTIDE SEQUENCE [LARGE SCALE GENOMIC DNA]</scope>
    <source>
        <strain evidence="3">K1S02-23</strain>
    </source>
</reference>
<dbReference type="SUPFAM" id="SSF53213">
    <property type="entry name" value="LigB-like"/>
    <property type="match status" value="1"/>
</dbReference>
<comment type="caution">
    <text evidence="2">The sequence shown here is derived from an EMBL/GenBank/DDBJ whole genome shotgun (WGS) entry which is preliminary data.</text>
</comment>
<dbReference type="GO" id="GO:0016702">
    <property type="term" value="F:oxidoreductase activity, acting on single donors with incorporation of molecular oxygen, incorporation of two atoms of oxygen"/>
    <property type="evidence" value="ECO:0007669"/>
    <property type="project" value="UniProtKB-ARBA"/>
</dbReference>
<protein>
    <recommendedName>
        <fullName evidence="1">Extradiol ring-cleavage dioxygenase class III enzyme subunit B domain-containing protein</fullName>
    </recommendedName>
</protein>
<evidence type="ECO:0000313" key="3">
    <source>
        <dbReference type="Proteomes" id="UP000266327"/>
    </source>
</evidence>
<dbReference type="AlphaFoldDB" id="A0A3A3G3P2"/>
<accession>A0A3A3G3P2</accession>
<sequence>MSRIVLGIGTSHSPLLAMTPEMWVERAKDDLKRTAIQLCDGRVISYAQLAEESGNRHAEMATLENFRQQSAKAQQALDRVAAELAEARPDVIVVIGDDQDELFKLQHMPALAIFYGEKIIMHPHGEAVDHLPEWHQQALRGYSQDKANEHLGAPAYARAVIDGLLERGVDVGASSEVTDPIRAGFGHAFGFVNHRLLDNRPVPVVPVMLNTYFPPNVMRPWRCYDVGRLLRQAIESIPDDRRVAIVASGGLSHFATDEAVDRKVLTALQTGDAETLRALPVTALKSGSSEILNWVMAGGALEGLKNQWAEYIPVYRTPAGTGIGLAFTAWRPE</sequence>
<gene>
    <name evidence="2" type="ORF">D3878_17225</name>
</gene>
<dbReference type="InterPro" id="IPR004183">
    <property type="entry name" value="Xdiol_dOase_suB"/>
</dbReference>
<dbReference type="Pfam" id="PF02900">
    <property type="entry name" value="LigB"/>
    <property type="match status" value="1"/>
</dbReference>
<dbReference type="Proteomes" id="UP000266327">
    <property type="component" value="Unassembled WGS sequence"/>
</dbReference>
<keyword evidence="3" id="KW-1185">Reference proteome</keyword>
<dbReference type="EMBL" id="QYUQ01000002">
    <property type="protein sequence ID" value="RJG03108.1"/>
    <property type="molecule type" value="Genomic_DNA"/>
</dbReference>
<evidence type="ECO:0000259" key="1">
    <source>
        <dbReference type="Pfam" id="PF02900"/>
    </source>
</evidence>
<feature type="domain" description="Extradiol ring-cleavage dioxygenase class III enzyme subunit B" evidence="1">
    <location>
        <begin position="71"/>
        <end position="322"/>
    </location>
</feature>
<dbReference type="GO" id="GO:0008198">
    <property type="term" value="F:ferrous iron binding"/>
    <property type="evidence" value="ECO:0007669"/>
    <property type="project" value="InterPro"/>
</dbReference>
<evidence type="ECO:0000313" key="2">
    <source>
        <dbReference type="EMBL" id="RJG03108.1"/>
    </source>
</evidence>
<organism evidence="2 3">
    <name type="scientific">Noviherbaspirillum sedimenti</name>
    <dbReference type="NCBI Taxonomy" id="2320865"/>
    <lineage>
        <taxon>Bacteria</taxon>
        <taxon>Pseudomonadati</taxon>
        <taxon>Pseudomonadota</taxon>
        <taxon>Betaproteobacteria</taxon>
        <taxon>Burkholderiales</taxon>
        <taxon>Oxalobacteraceae</taxon>
        <taxon>Noviherbaspirillum</taxon>
    </lineage>
</organism>
<name>A0A3A3G3P2_9BURK</name>
<dbReference type="RefSeq" id="WP_119786607.1">
    <property type="nucleotide sequence ID" value="NZ_QYUQ01000002.1"/>
</dbReference>
<dbReference type="Gene3D" id="3.40.830.10">
    <property type="entry name" value="LigB-like"/>
    <property type="match status" value="1"/>
</dbReference>
<proteinExistence type="predicted"/>
<dbReference type="OrthoDB" id="8673673at2"/>